<sequence>MAGSFGDKADSPIFTTVEVDDYDEYNDKNNFKRRISNITTTSVSSFPDSAWPSDSDVHPTAKPRPAYRVGSIRRSPLPERLSPSTLRPPRHSPHRPRSRGEGGHPRSKGEDVARRDDQQETSAPLVLLHVTVLPPRLPWNRTVLDAILPPELKRQFGVLRAATSGLVAQRGILIAHPREEFELLEESVLEALDLLPERIGYDGQYRPRTPSTVTESETGDDDETDVRPCDTCQRVHVGDAWSVRVYAANGLVRAGAWAACWSEMERVDCEVRPCISEHISRRLDEMQMAEDIANEQGSHMPATQLMHERQTIQMPKRHVQSNPTAPIEEPAVVTINKQRSSETRSKSPTTPRPAPALQDDLPPVYRPKDVPLRLLLRNYLYLMLRDRRNIAILFLGLTLLVSTFHGVFAVQASDTSNTGLVVSNAEAVSELPILPVASPRTDVGHGKRHPIWTKGNGESQADDEPQSLSLADERFEFGQPTGPIFSSATEDQAVKPTIAATTSLVATNIDISTGPSSTYSPNPAFLPHLQGPGQCSANEQQP</sequence>
<feature type="compositionally biased region" description="Polar residues" evidence="1">
    <location>
        <begin position="36"/>
        <end position="47"/>
    </location>
</feature>
<proteinExistence type="predicted"/>
<feature type="compositionally biased region" description="Basic and acidic residues" evidence="1">
    <location>
        <begin position="98"/>
        <end position="118"/>
    </location>
</feature>
<organism evidence="3 4">
    <name type="scientific">Aureobasidium melanogenum</name>
    <name type="common">Aureobasidium pullulans var. melanogenum</name>
    <dbReference type="NCBI Taxonomy" id="46634"/>
    <lineage>
        <taxon>Eukaryota</taxon>
        <taxon>Fungi</taxon>
        <taxon>Dikarya</taxon>
        <taxon>Ascomycota</taxon>
        <taxon>Pezizomycotina</taxon>
        <taxon>Dothideomycetes</taxon>
        <taxon>Dothideomycetidae</taxon>
        <taxon>Dothideales</taxon>
        <taxon>Saccotheciaceae</taxon>
        <taxon>Aureobasidium</taxon>
    </lineage>
</organism>
<reference evidence="3" key="1">
    <citation type="journal article" date="2021" name="J Fungi (Basel)">
        <title>Virulence traits and population genomics of the black yeast Aureobasidium melanogenum.</title>
        <authorList>
            <person name="Cernosa A."/>
            <person name="Sun X."/>
            <person name="Gostincar C."/>
            <person name="Fang C."/>
            <person name="Gunde-Cimerman N."/>
            <person name="Song Z."/>
        </authorList>
    </citation>
    <scope>NUCLEOTIDE SEQUENCE</scope>
    <source>
        <strain evidence="3">EXF-9298</strain>
    </source>
</reference>
<keyword evidence="2" id="KW-0812">Transmembrane</keyword>
<comment type="caution">
    <text evidence="3">The sequence shown here is derived from an EMBL/GenBank/DDBJ whole genome shotgun (WGS) entry which is preliminary data.</text>
</comment>
<dbReference type="EMBL" id="JAHFXS010002974">
    <property type="protein sequence ID" value="KAG9970068.1"/>
    <property type="molecule type" value="Genomic_DNA"/>
</dbReference>
<name>A0A9P8FD21_AURME</name>
<feature type="compositionally biased region" description="Low complexity" evidence="1">
    <location>
        <begin position="73"/>
        <end position="87"/>
    </location>
</feature>
<keyword evidence="2" id="KW-0472">Membrane</keyword>
<gene>
    <name evidence="3" type="ORF">KCU98_g14718</name>
</gene>
<feature type="region of interest" description="Disordered" evidence="1">
    <location>
        <begin position="510"/>
        <end position="542"/>
    </location>
</feature>
<evidence type="ECO:0000256" key="2">
    <source>
        <dbReference type="SAM" id="Phobius"/>
    </source>
</evidence>
<evidence type="ECO:0000313" key="3">
    <source>
        <dbReference type="EMBL" id="KAG9970068.1"/>
    </source>
</evidence>
<keyword evidence="2" id="KW-1133">Transmembrane helix</keyword>
<dbReference type="Proteomes" id="UP000729357">
    <property type="component" value="Unassembled WGS sequence"/>
</dbReference>
<feature type="region of interest" description="Disordered" evidence="1">
    <location>
        <begin position="35"/>
        <end position="120"/>
    </location>
</feature>
<feature type="non-terminal residue" evidence="3">
    <location>
        <position position="542"/>
    </location>
</feature>
<evidence type="ECO:0000313" key="4">
    <source>
        <dbReference type="Proteomes" id="UP000729357"/>
    </source>
</evidence>
<accession>A0A9P8FD21</accession>
<dbReference type="AlphaFoldDB" id="A0A9P8FD21"/>
<feature type="region of interest" description="Disordered" evidence="1">
    <location>
        <begin position="439"/>
        <end position="466"/>
    </location>
</feature>
<feature type="compositionally biased region" description="Polar residues" evidence="1">
    <location>
        <begin position="510"/>
        <end position="521"/>
    </location>
</feature>
<feature type="transmembrane region" description="Helical" evidence="2">
    <location>
        <begin position="390"/>
        <end position="410"/>
    </location>
</feature>
<feature type="compositionally biased region" description="Basic residues" evidence="1">
    <location>
        <begin position="88"/>
        <end position="97"/>
    </location>
</feature>
<protein>
    <submittedName>
        <fullName evidence="3">Uncharacterized protein</fullName>
    </submittedName>
</protein>
<keyword evidence="4" id="KW-1185">Reference proteome</keyword>
<feature type="compositionally biased region" description="Polar residues" evidence="1">
    <location>
        <begin position="533"/>
        <end position="542"/>
    </location>
</feature>
<evidence type="ECO:0000256" key="1">
    <source>
        <dbReference type="SAM" id="MobiDB-lite"/>
    </source>
</evidence>
<feature type="region of interest" description="Disordered" evidence="1">
    <location>
        <begin position="315"/>
        <end position="362"/>
    </location>
</feature>
<feature type="region of interest" description="Disordered" evidence="1">
    <location>
        <begin position="203"/>
        <end position="227"/>
    </location>
</feature>
<reference evidence="3" key="2">
    <citation type="submission" date="2021-08" db="EMBL/GenBank/DDBJ databases">
        <authorList>
            <person name="Gostincar C."/>
            <person name="Sun X."/>
            <person name="Song Z."/>
            <person name="Gunde-Cimerman N."/>
        </authorList>
    </citation>
    <scope>NUCLEOTIDE SEQUENCE</scope>
    <source>
        <strain evidence="3">EXF-9298</strain>
    </source>
</reference>